<evidence type="ECO:0000313" key="4">
    <source>
        <dbReference type="EnsemblMetazoa" id="PPA09451.1"/>
    </source>
</evidence>
<keyword evidence="1" id="KW-0677">Repeat</keyword>
<dbReference type="EnsemblMetazoa" id="PPA09451.1">
    <property type="protein sequence ID" value="PPA09451.1"/>
    <property type="gene ID" value="WBGene00099005"/>
</dbReference>
<gene>
    <name evidence="4" type="primary">WBGene00099005</name>
</gene>
<feature type="compositionally biased region" description="Low complexity" evidence="3">
    <location>
        <begin position="1046"/>
        <end position="1065"/>
    </location>
</feature>
<dbReference type="Proteomes" id="UP000005239">
    <property type="component" value="Unassembled WGS sequence"/>
</dbReference>
<dbReference type="GO" id="GO:0005576">
    <property type="term" value="C:extracellular region"/>
    <property type="evidence" value="ECO:0007669"/>
    <property type="project" value="InterPro"/>
</dbReference>
<dbReference type="InterPro" id="IPR003609">
    <property type="entry name" value="Pan_app"/>
</dbReference>
<protein>
    <submittedName>
        <fullName evidence="4">Uncharacterized protein</fullName>
    </submittedName>
</protein>
<dbReference type="SMART" id="SM00473">
    <property type="entry name" value="PAN_AP"/>
    <property type="match status" value="3"/>
</dbReference>
<keyword evidence="2" id="KW-1015">Disulfide bond</keyword>
<accession>A0A2A6CJP0</accession>
<feature type="region of interest" description="Disordered" evidence="3">
    <location>
        <begin position="517"/>
        <end position="546"/>
    </location>
</feature>
<evidence type="ECO:0000256" key="1">
    <source>
        <dbReference type="ARBA" id="ARBA00022737"/>
    </source>
</evidence>
<dbReference type="GO" id="GO:0006508">
    <property type="term" value="P:proteolysis"/>
    <property type="evidence" value="ECO:0007669"/>
    <property type="project" value="InterPro"/>
</dbReference>
<reference evidence="5" key="1">
    <citation type="journal article" date="2008" name="Nat. Genet.">
        <title>The Pristionchus pacificus genome provides a unique perspective on nematode lifestyle and parasitism.</title>
        <authorList>
            <person name="Dieterich C."/>
            <person name="Clifton S.W."/>
            <person name="Schuster L.N."/>
            <person name="Chinwalla A."/>
            <person name="Delehaunty K."/>
            <person name="Dinkelacker I."/>
            <person name="Fulton L."/>
            <person name="Fulton R."/>
            <person name="Godfrey J."/>
            <person name="Minx P."/>
            <person name="Mitreva M."/>
            <person name="Roeseler W."/>
            <person name="Tian H."/>
            <person name="Witte H."/>
            <person name="Yang S.P."/>
            <person name="Wilson R.K."/>
            <person name="Sommer R.J."/>
        </authorList>
    </citation>
    <scope>NUCLEOTIDE SEQUENCE [LARGE SCALE GENOMIC DNA]</scope>
    <source>
        <strain evidence="5">PS312</strain>
    </source>
</reference>
<dbReference type="Pfam" id="PF00024">
    <property type="entry name" value="PAN_1"/>
    <property type="match status" value="3"/>
</dbReference>
<accession>A0A8R1Y7R7</accession>
<reference evidence="4" key="2">
    <citation type="submission" date="2022-06" db="UniProtKB">
        <authorList>
            <consortium name="EnsemblMetazoa"/>
        </authorList>
    </citation>
    <scope>IDENTIFICATION</scope>
    <source>
        <strain evidence="4">PS312</strain>
    </source>
</reference>
<evidence type="ECO:0000256" key="2">
    <source>
        <dbReference type="ARBA" id="ARBA00023157"/>
    </source>
</evidence>
<feature type="compositionally biased region" description="Low complexity" evidence="3">
    <location>
        <begin position="824"/>
        <end position="861"/>
    </location>
</feature>
<dbReference type="PROSITE" id="PS50948">
    <property type="entry name" value="PAN"/>
    <property type="match status" value="3"/>
</dbReference>
<feature type="region of interest" description="Disordered" evidence="3">
    <location>
        <begin position="824"/>
        <end position="863"/>
    </location>
</feature>
<keyword evidence="5" id="KW-1185">Reference proteome</keyword>
<dbReference type="SUPFAM" id="SSF57414">
    <property type="entry name" value="Hairpin loop containing domain-like"/>
    <property type="match status" value="1"/>
</dbReference>
<evidence type="ECO:0000256" key="3">
    <source>
        <dbReference type="SAM" id="MobiDB-lite"/>
    </source>
</evidence>
<organism evidence="4 5">
    <name type="scientific">Pristionchus pacificus</name>
    <name type="common">Parasitic nematode worm</name>
    <dbReference type="NCBI Taxonomy" id="54126"/>
    <lineage>
        <taxon>Eukaryota</taxon>
        <taxon>Metazoa</taxon>
        <taxon>Ecdysozoa</taxon>
        <taxon>Nematoda</taxon>
        <taxon>Chromadorea</taxon>
        <taxon>Rhabditida</taxon>
        <taxon>Rhabditina</taxon>
        <taxon>Diplogasteromorpha</taxon>
        <taxon>Diplogasteroidea</taxon>
        <taxon>Neodiplogasteridae</taxon>
        <taxon>Pristionchus</taxon>
    </lineage>
</organism>
<feature type="compositionally biased region" description="Low complexity" evidence="3">
    <location>
        <begin position="1076"/>
        <end position="1110"/>
    </location>
</feature>
<dbReference type="Gene3D" id="3.50.4.10">
    <property type="entry name" value="Hepatocyte Growth Factor"/>
    <property type="match status" value="3"/>
</dbReference>
<dbReference type="PANTHER" id="PTHR16021:SF23">
    <property type="entry name" value="FI18411P1-RELATED"/>
    <property type="match status" value="1"/>
</dbReference>
<dbReference type="InterPro" id="IPR000177">
    <property type="entry name" value="Apple"/>
</dbReference>
<proteinExistence type="predicted"/>
<sequence length="1306" mass="137845">MTRGAASIDWRVAKLPYRTILHRRTAQSRGTTLSSVIERSAGLELGATKSIMKSYKTCSGSGIAHAGAGGKRSLVGARHGVVRNGRRLFHVASAAREPKRVWGKTYPEFSVVDIQMRTFCPLSIAILTTALAKESCFVQVDSTDRRDALAVSLTATQAECSQSCADRPECDAFTFSNSSGKCALIGAKAAPPSGTCSTQYIAYEKRDCSSTTFTSTASTTSTQGLRYHSSFRARKKMFKKSNDSSSSAPNDRCIAQSFPELTANKYDAWPCPLRNVNGSDGPLLVVRALTETGEWITVENLPMSFRNGSIRMLQKSSVGGRSRYVNVTSFVCATVDAAKCPCAQPLPPVTHPDARYSDGFDLATLDGNDAYVTCDDGVYIRYGLTRFIGNSLMVVLLPGIDQAEPEPQCFTLVGQSERRDAIGVSLTASLSDCKALCADKTQCEACTYNSSSGKCVLLGARSTAPPCACAKAYLTYEKGPCSSSTSGPSGGTAGSSTSTTTPTKLITTTFSTSTAVTTATTTSLSPHSTTTTTTSTTTTTPASTTTTRYDPCISQAFPDLTQNTTAGTRPCPVRNPDGRDGPLLVIRAVMADGRTVTLPNMPMGDMDGGMRLLMTKVVMSNRQYVRASSFVCAAAQTTSACPCATIPKMTQSYVNCTSTPTFGSVPCAKTFWWNDGNGPGRGPGTTMHLTCSDGVYIKYLSPNFYASPLDNATPTDRLRKMREWKVFVLCLRTVQMLVLLPSVEQEVAAPYCFMMVGANMRRDAISVSLSPSLADCKALCAEKTECEACTFNSNSGKCVLLGQQQSTVTCTCAKPYLAYEKRSCSSSSTTSPSLLSTTTSWTALPSSSSSTTTSSSCRTTTEYSDDPCVVCAFPELTNYTSADMVLTCPRRNPDGSQGPLLVIRAINSAGKRVTVENWGHGPTNTIKALTLLYTTGPNVWASSYVCAEVGTSPQCPCGAPLPQPSMMPAGAICTSAPALDTFPPCPGLFWYQNTTGDTTASLSGDSTYITCNDGKYIRTRTSYPFFSNGVAAGCCGEISDGASSSTAIPIPTTTPTTSIASTSKPPTAPYSTGLVTTTATATTTSSTTTPATTSTTTTSSGSTTTTTACTPATTTVPPAISSSLADDPCIKQAFPELTNRTVGNYVCPLRNPDGSDGPLLAIRARYIDGTIISVANQKSGTLMGDAANVIRLARPTIGLALMFPTSEYVCATVDNTACPCDACIPQPAMDPAGPTCASRPVIDAEPCPGTFWFTQNRPPSRTQTSYFTNSSAGSAFHFSCAAGVFMRTPTAVPFAPTPVLEACCSP</sequence>
<feature type="region of interest" description="Disordered" evidence="3">
    <location>
        <begin position="482"/>
        <end position="504"/>
    </location>
</feature>
<evidence type="ECO:0000313" key="5">
    <source>
        <dbReference type="Proteomes" id="UP000005239"/>
    </source>
</evidence>
<dbReference type="InterPro" id="IPR052660">
    <property type="entry name" value="Erythrocyte_Invasion_ImmMod"/>
</dbReference>
<name>A0A2A6CJP0_PRIPA</name>
<dbReference type="PANTHER" id="PTHR16021">
    <property type="entry name" value="MANSC DOMAIN CONTAINING PROTEIN 1"/>
    <property type="match status" value="1"/>
</dbReference>
<feature type="region of interest" description="Disordered" evidence="3">
    <location>
        <begin position="1046"/>
        <end position="1110"/>
    </location>
</feature>
<feature type="compositionally biased region" description="Low complexity" evidence="3">
    <location>
        <begin position="494"/>
        <end position="504"/>
    </location>
</feature>
<dbReference type="SMART" id="SM00223">
    <property type="entry name" value="APPLE"/>
    <property type="match status" value="2"/>
</dbReference>